<comment type="caution">
    <text evidence="3">The sequence shown here is derived from an EMBL/GenBank/DDBJ whole genome shotgun (WGS) entry which is preliminary data.</text>
</comment>
<sequence length="266" mass="30034">MPRPVTCPNCREELDIPAELRGQDVRCAACAVVFVPPTTDVVPTARRQPASTGPDYDDRGRWDDAPRRRRPRPRGSMLWVWLLLFGVVGSCVFGCGGLLALGMFMEFPNFQGYDSAAGRFHAEFPGKPTEREEVVDGPEPVLYLWTEFHREFPDETYFVYYTDFLARDLKPGPDQLLEKACDRAVARTPGSEEVSRQPAMHDGYPARDLVIRSPDSNGETVVRFVLVGKRLYAVGITGEFVNADSQRVRHFHERFRIEADGPAKKK</sequence>
<dbReference type="Proteomes" id="UP000214646">
    <property type="component" value="Unassembled WGS sequence"/>
</dbReference>
<dbReference type="RefSeq" id="WP_088257528.1">
    <property type="nucleotide sequence ID" value="NZ_NIDE01000014.1"/>
</dbReference>
<keyword evidence="2" id="KW-1133">Transmembrane helix</keyword>
<keyword evidence="4" id="KW-1185">Reference proteome</keyword>
<protein>
    <submittedName>
        <fullName evidence="3">Uncharacterized protein</fullName>
    </submittedName>
</protein>
<organism evidence="3 4">
    <name type="scientific">Fimbriiglobus ruber</name>
    <dbReference type="NCBI Taxonomy" id="1908690"/>
    <lineage>
        <taxon>Bacteria</taxon>
        <taxon>Pseudomonadati</taxon>
        <taxon>Planctomycetota</taxon>
        <taxon>Planctomycetia</taxon>
        <taxon>Gemmatales</taxon>
        <taxon>Gemmataceae</taxon>
        <taxon>Fimbriiglobus</taxon>
    </lineage>
</organism>
<feature type="region of interest" description="Disordered" evidence="1">
    <location>
        <begin position="42"/>
        <end position="71"/>
    </location>
</feature>
<proteinExistence type="predicted"/>
<name>A0A225DGL0_9BACT</name>
<dbReference type="EMBL" id="NIDE01000014">
    <property type="protein sequence ID" value="OWK37658.1"/>
    <property type="molecule type" value="Genomic_DNA"/>
</dbReference>
<evidence type="ECO:0000313" key="4">
    <source>
        <dbReference type="Proteomes" id="UP000214646"/>
    </source>
</evidence>
<evidence type="ECO:0000256" key="1">
    <source>
        <dbReference type="SAM" id="MobiDB-lite"/>
    </source>
</evidence>
<evidence type="ECO:0000313" key="3">
    <source>
        <dbReference type="EMBL" id="OWK37658.1"/>
    </source>
</evidence>
<keyword evidence="2" id="KW-0472">Membrane</keyword>
<evidence type="ECO:0000256" key="2">
    <source>
        <dbReference type="SAM" id="Phobius"/>
    </source>
</evidence>
<reference evidence="4" key="1">
    <citation type="submission" date="2017-06" db="EMBL/GenBank/DDBJ databases">
        <title>Genome analysis of Fimbriiglobus ruber SP5, the first member of the order Planctomycetales with confirmed chitinolytic capability.</title>
        <authorList>
            <person name="Ravin N.V."/>
            <person name="Rakitin A.L."/>
            <person name="Ivanova A.A."/>
            <person name="Beletsky A.V."/>
            <person name="Kulichevskaya I.S."/>
            <person name="Mardanov A.V."/>
            <person name="Dedysh S.N."/>
        </authorList>
    </citation>
    <scope>NUCLEOTIDE SEQUENCE [LARGE SCALE GENOMIC DNA]</scope>
    <source>
        <strain evidence="4">SP5</strain>
    </source>
</reference>
<accession>A0A225DGL0</accession>
<keyword evidence="2" id="KW-0812">Transmembrane</keyword>
<gene>
    <name evidence="3" type="ORF">FRUB_06778</name>
</gene>
<feature type="transmembrane region" description="Helical" evidence="2">
    <location>
        <begin position="78"/>
        <end position="105"/>
    </location>
</feature>
<feature type="compositionally biased region" description="Basic and acidic residues" evidence="1">
    <location>
        <begin position="56"/>
        <end position="66"/>
    </location>
</feature>
<dbReference type="OrthoDB" id="207848at2"/>
<dbReference type="AlphaFoldDB" id="A0A225DGL0"/>